<dbReference type="EMBL" id="CYXM01000015">
    <property type="protein sequence ID" value="CUN23786.1"/>
    <property type="molecule type" value="Genomic_DNA"/>
</dbReference>
<reference evidence="2 3" key="1">
    <citation type="submission" date="2015-09" db="EMBL/GenBank/DDBJ databases">
        <authorList>
            <consortium name="Pathogen Informatics"/>
        </authorList>
    </citation>
    <scope>NUCLEOTIDE SEQUENCE [LARGE SCALE GENOMIC DNA]</scope>
    <source>
        <strain evidence="2 3">2789STDY5834968</strain>
    </source>
</reference>
<feature type="transmembrane region" description="Helical" evidence="1">
    <location>
        <begin position="157"/>
        <end position="179"/>
    </location>
</feature>
<proteinExistence type="predicted"/>
<dbReference type="RefSeq" id="WP_055238558.1">
    <property type="nucleotide sequence ID" value="NZ_CYXM01000015.1"/>
</dbReference>
<name>A0A173VAS3_9FIRM</name>
<dbReference type="AlphaFoldDB" id="A0A173VAS3"/>
<organism evidence="2 3">
    <name type="scientific">Agathobacter rectalis</name>
    <dbReference type="NCBI Taxonomy" id="39491"/>
    <lineage>
        <taxon>Bacteria</taxon>
        <taxon>Bacillati</taxon>
        <taxon>Bacillota</taxon>
        <taxon>Clostridia</taxon>
        <taxon>Lachnospirales</taxon>
        <taxon>Lachnospiraceae</taxon>
        <taxon>Agathobacter</taxon>
    </lineage>
</organism>
<feature type="transmembrane region" description="Helical" evidence="1">
    <location>
        <begin position="89"/>
        <end position="105"/>
    </location>
</feature>
<keyword evidence="1" id="KW-1133">Transmembrane helix</keyword>
<feature type="transmembrane region" description="Helical" evidence="1">
    <location>
        <begin position="61"/>
        <end position="77"/>
    </location>
</feature>
<feature type="transmembrane region" description="Helical" evidence="1">
    <location>
        <begin position="126"/>
        <end position="151"/>
    </location>
</feature>
<evidence type="ECO:0000313" key="2">
    <source>
        <dbReference type="EMBL" id="CUN23786.1"/>
    </source>
</evidence>
<accession>A0A173VAS3</accession>
<sequence length="254" mass="29738">MKQYQRKIEEYKSLIQKEYIRETAVDTVKERCSDIMNRQDNRRASYFEFLFEQFKFIKKRWWVLQGGILVLLWILLVDSDGGANTERTLGTMSVMFSVMIIPEIWKNRSFSAVEIEKTAFYSLRQICAARILLFAVVDLLMTTFFFGVSVYTLQISAYRLIIDFLVPFNVSCCICFRLLYSKWNDMEYIAVFLCIACILIWTLIVSTDSIYQRISMPIWGSLLIISFGYLIFCVHKSQCNCEINWEVKSGGTAI</sequence>
<evidence type="ECO:0000256" key="1">
    <source>
        <dbReference type="SAM" id="Phobius"/>
    </source>
</evidence>
<gene>
    <name evidence="2" type="ORF">ERS852580_02791</name>
</gene>
<keyword evidence="1" id="KW-0472">Membrane</keyword>
<dbReference type="OrthoDB" id="1691759at2"/>
<keyword evidence="1" id="KW-0812">Transmembrane</keyword>
<feature type="transmembrane region" description="Helical" evidence="1">
    <location>
        <begin position="186"/>
        <end position="204"/>
    </location>
</feature>
<dbReference type="Proteomes" id="UP000095673">
    <property type="component" value="Unassembled WGS sequence"/>
</dbReference>
<feature type="transmembrane region" description="Helical" evidence="1">
    <location>
        <begin position="216"/>
        <end position="234"/>
    </location>
</feature>
<protein>
    <submittedName>
        <fullName evidence="2">Uncharacterized protein</fullName>
    </submittedName>
</protein>
<evidence type="ECO:0000313" key="3">
    <source>
        <dbReference type="Proteomes" id="UP000095673"/>
    </source>
</evidence>